<dbReference type="Proteomes" id="UP000178885">
    <property type="component" value="Unassembled WGS sequence"/>
</dbReference>
<sequence>MNPGRVWEMVRKEFLQLFRDPRMWRVVFIAPVIQLLVFGYAVSTDIKETATFVVDHSGTRASRELVEAFTASGYFRVVGRSQRPADAVRALDREEALVGLVIPVDFAERLRDGRGAAVQLLLDGSQSNTATVAQGYAERIVQNFGVRHGGGAAPAVDLRERAWFNPSLASRNYNVPAVAGAIIFLVCLLLTALAVVREREIGTLEQLMVSPLTAAELIAGKTVPFAIIGLADVLLVTAAALFWFRVPLVGSLALLMFASLLFILSGLGIGLLISTVSKTQQEAFMTTFLVFMPTILLSGLMFPVSSMPELFQWLTLANPMRHYLEIVRGIFLKGAGVTAMWVQFLTLFALGAGVLGFAASRFRKQVG</sequence>
<accession>A0A1F6TPV4</accession>
<dbReference type="InterPro" id="IPR051449">
    <property type="entry name" value="ABC-2_transporter_component"/>
</dbReference>
<dbReference type="PROSITE" id="PS51012">
    <property type="entry name" value="ABC_TM2"/>
    <property type="match status" value="1"/>
</dbReference>
<evidence type="ECO:0000256" key="1">
    <source>
        <dbReference type="ARBA" id="ARBA00004651"/>
    </source>
</evidence>
<dbReference type="EMBL" id="MFSU01000064">
    <property type="protein sequence ID" value="OGI47132.1"/>
    <property type="molecule type" value="Genomic_DNA"/>
</dbReference>
<feature type="transmembrane region" description="Helical" evidence="8">
    <location>
        <begin position="23"/>
        <end position="42"/>
    </location>
</feature>
<protein>
    <submittedName>
        <fullName evidence="10">ABC transporter permease</fullName>
    </submittedName>
</protein>
<dbReference type="InterPro" id="IPR013525">
    <property type="entry name" value="ABC2_TM"/>
</dbReference>
<keyword evidence="5 8" id="KW-0812">Transmembrane</keyword>
<feature type="domain" description="ABC transmembrane type-2" evidence="9">
    <location>
        <begin position="130"/>
        <end position="365"/>
    </location>
</feature>
<evidence type="ECO:0000313" key="10">
    <source>
        <dbReference type="EMBL" id="OGI47132.1"/>
    </source>
</evidence>
<name>A0A1F6TPV4_9PROT</name>
<keyword evidence="4" id="KW-1003">Cell membrane</keyword>
<dbReference type="PANTHER" id="PTHR30294:SF29">
    <property type="entry name" value="MULTIDRUG ABC TRANSPORTER PERMEASE YBHS-RELATED"/>
    <property type="match status" value="1"/>
</dbReference>
<evidence type="ECO:0000256" key="5">
    <source>
        <dbReference type="ARBA" id="ARBA00022692"/>
    </source>
</evidence>
<organism evidence="10 11">
    <name type="scientific">Candidatus Muproteobacteria bacterium RBG_16_65_34</name>
    <dbReference type="NCBI Taxonomy" id="1817760"/>
    <lineage>
        <taxon>Bacteria</taxon>
        <taxon>Pseudomonadati</taxon>
        <taxon>Pseudomonadota</taxon>
        <taxon>Candidatus Muproteobacteria</taxon>
    </lineage>
</organism>
<dbReference type="GO" id="GO:0005886">
    <property type="term" value="C:plasma membrane"/>
    <property type="evidence" value="ECO:0007669"/>
    <property type="project" value="UniProtKB-SubCell"/>
</dbReference>
<dbReference type="STRING" id="1817760.A2151_09460"/>
<dbReference type="PANTHER" id="PTHR30294">
    <property type="entry name" value="MEMBRANE COMPONENT OF ABC TRANSPORTER YHHJ-RELATED"/>
    <property type="match status" value="1"/>
</dbReference>
<evidence type="ECO:0000256" key="6">
    <source>
        <dbReference type="ARBA" id="ARBA00022989"/>
    </source>
</evidence>
<evidence type="ECO:0000256" key="7">
    <source>
        <dbReference type="ARBA" id="ARBA00023136"/>
    </source>
</evidence>
<reference evidence="10 11" key="1">
    <citation type="journal article" date="2016" name="Nat. Commun.">
        <title>Thousands of microbial genomes shed light on interconnected biogeochemical processes in an aquifer system.</title>
        <authorList>
            <person name="Anantharaman K."/>
            <person name="Brown C.T."/>
            <person name="Hug L.A."/>
            <person name="Sharon I."/>
            <person name="Castelle C.J."/>
            <person name="Probst A.J."/>
            <person name="Thomas B.C."/>
            <person name="Singh A."/>
            <person name="Wilkins M.J."/>
            <person name="Karaoz U."/>
            <person name="Brodie E.L."/>
            <person name="Williams K.H."/>
            <person name="Hubbard S.S."/>
            <person name="Banfield J.F."/>
        </authorList>
    </citation>
    <scope>NUCLEOTIDE SEQUENCE [LARGE SCALE GENOMIC DNA]</scope>
</reference>
<keyword evidence="6 8" id="KW-1133">Transmembrane helix</keyword>
<evidence type="ECO:0000259" key="9">
    <source>
        <dbReference type="PROSITE" id="PS51012"/>
    </source>
</evidence>
<comment type="subcellular location">
    <subcellularLocation>
        <location evidence="1">Cell membrane</location>
        <topology evidence="1">Multi-pass membrane protein</topology>
    </subcellularLocation>
</comment>
<feature type="transmembrane region" description="Helical" evidence="8">
    <location>
        <begin position="173"/>
        <end position="196"/>
    </location>
</feature>
<evidence type="ECO:0000256" key="3">
    <source>
        <dbReference type="ARBA" id="ARBA00022448"/>
    </source>
</evidence>
<dbReference type="AlphaFoldDB" id="A0A1F6TPV4"/>
<dbReference type="GO" id="GO:0140359">
    <property type="term" value="F:ABC-type transporter activity"/>
    <property type="evidence" value="ECO:0007669"/>
    <property type="project" value="InterPro"/>
</dbReference>
<feature type="transmembrane region" description="Helical" evidence="8">
    <location>
        <begin position="217"/>
        <end position="244"/>
    </location>
</feature>
<feature type="transmembrane region" description="Helical" evidence="8">
    <location>
        <begin position="284"/>
        <end position="304"/>
    </location>
</feature>
<proteinExistence type="inferred from homology"/>
<evidence type="ECO:0000313" key="11">
    <source>
        <dbReference type="Proteomes" id="UP000178885"/>
    </source>
</evidence>
<evidence type="ECO:0000256" key="4">
    <source>
        <dbReference type="ARBA" id="ARBA00022475"/>
    </source>
</evidence>
<gene>
    <name evidence="10" type="ORF">A2151_09460</name>
</gene>
<dbReference type="InterPro" id="IPR047817">
    <property type="entry name" value="ABC2_TM_bact-type"/>
</dbReference>
<keyword evidence="3" id="KW-0813">Transport</keyword>
<feature type="transmembrane region" description="Helical" evidence="8">
    <location>
        <begin position="250"/>
        <end position="272"/>
    </location>
</feature>
<evidence type="ECO:0000256" key="8">
    <source>
        <dbReference type="SAM" id="Phobius"/>
    </source>
</evidence>
<dbReference type="Gene3D" id="3.40.1710.10">
    <property type="entry name" value="abc type-2 transporter like domain"/>
    <property type="match status" value="1"/>
</dbReference>
<keyword evidence="7 8" id="KW-0472">Membrane</keyword>
<dbReference type="Pfam" id="PF12698">
    <property type="entry name" value="ABC2_membrane_3"/>
    <property type="match status" value="1"/>
</dbReference>
<evidence type="ECO:0000256" key="2">
    <source>
        <dbReference type="ARBA" id="ARBA00007783"/>
    </source>
</evidence>
<comment type="caution">
    <text evidence="10">The sequence shown here is derived from an EMBL/GenBank/DDBJ whole genome shotgun (WGS) entry which is preliminary data.</text>
</comment>
<feature type="transmembrane region" description="Helical" evidence="8">
    <location>
        <begin position="340"/>
        <end position="359"/>
    </location>
</feature>
<comment type="similarity">
    <text evidence="2">Belongs to the ABC-2 integral membrane protein family.</text>
</comment>